<accession>A0A2T4YZA2</accession>
<evidence type="ECO:0000256" key="1">
    <source>
        <dbReference type="SAM" id="Phobius"/>
    </source>
</evidence>
<gene>
    <name evidence="2" type="ORF">C8P69_10875</name>
</gene>
<dbReference type="AlphaFoldDB" id="A0A2T4YZA2"/>
<keyword evidence="3" id="KW-1185">Reference proteome</keyword>
<keyword evidence="1" id="KW-1133">Transmembrane helix</keyword>
<dbReference type="EMBL" id="PZZL01000008">
    <property type="protein sequence ID" value="PTM52275.1"/>
    <property type="molecule type" value="Genomic_DNA"/>
</dbReference>
<dbReference type="RefSeq" id="WP_108178661.1">
    <property type="nucleotide sequence ID" value="NZ_PZZL01000008.1"/>
</dbReference>
<dbReference type="Proteomes" id="UP000241808">
    <property type="component" value="Unassembled WGS sequence"/>
</dbReference>
<reference evidence="2 3" key="1">
    <citation type="submission" date="2018-04" db="EMBL/GenBank/DDBJ databases">
        <title>Genomic Encyclopedia of Archaeal and Bacterial Type Strains, Phase II (KMG-II): from individual species to whole genera.</title>
        <authorList>
            <person name="Goeker M."/>
        </authorList>
    </citation>
    <scope>NUCLEOTIDE SEQUENCE [LARGE SCALE GENOMIC DNA]</scope>
    <source>
        <strain evidence="2 3">DSM 25521</strain>
    </source>
</reference>
<proteinExistence type="predicted"/>
<protein>
    <submittedName>
        <fullName evidence="2">Uncharacterized protein</fullName>
    </submittedName>
</protein>
<evidence type="ECO:0000313" key="2">
    <source>
        <dbReference type="EMBL" id="PTM52275.1"/>
    </source>
</evidence>
<organism evidence="2 3">
    <name type="scientific">Phreatobacter oligotrophus</name>
    <dbReference type="NCBI Taxonomy" id="1122261"/>
    <lineage>
        <taxon>Bacteria</taxon>
        <taxon>Pseudomonadati</taxon>
        <taxon>Pseudomonadota</taxon>
        <taxon>Alphaproteobacteria</taxon>
        <taxon>Hyphomicrobiales</taxon>
        <taxon>Phreatobacteraceae</taxon>
        <taxon>Phreatobacter</taxon>
    </lineage>
</organism>
<keyword evidence="1" id="KW-0812">Transmembrane</keyword>
<name>A0A2T4YZA2_9HYPH</name>
<dbReference type="OrthoDB" id="8481830at2"/>
<feature type="transmembrane region" description="Helical" evidence="1">
    <location>
        <begin position="30"/>
        <end position="54"/>
    </location>
</feature>
<sequence length="142" mass="14583">MRIAQTAIAHQAFGKPTFAKARAQSADAHGLALIAAALVAATAVAFLAMVFTAWPSQASTLPCGERLAAVETEMHRSLTAAESLGDATAADHCTAAKAHLASLTLATGAIDACTSGAERTAKIGLLRQSRMEWQGVVAHGCR</sequence>
<keyword evidence="1" id="KW-0472">Membrane</keyword>
<comment type="caution">
    <text evidence="2">The sequence shown here is derived from an EMBL/GenBank/DDBJ whole genome shotgun (WGS) entry which is preliminary data.</text>
</comment>
<evidence type="ECO:0000313" key="3">
    <source>
        <dbReference type="Proteomes" id="UP000241808"/>
    </source>
</evidence>